<name>A0A7R9EGK1_9NEOP</name>
<organism evidence="1">
    <name type="scientific">Timema monikensis</name>
    <dbReference type="NCBI Taxonomy" id="170555"/>
    <lineage>
        <taxon>Eukaryota</taxon>
        <taxon>Metazoa</taxon>
        <taxon>Ecdysozoa</taxon>
        <taxon>Arthropoda</taxon>
        <taxon>Hexapoda</taxon>
        <taxon>Insecta</taxon>
        <taxon>Pterygota</taxon>
        <taxon>Neoptera</taxon>
        <taxon>Polyneoptera</taxon>
        <taxon>Phasmatodea</taxon>
        <taxon>Timematodea</taxon>
        <taxon>Timematoidea</taxon>
        <taxon>Timematidae</taxon>
        <taxon>Timema</taxon>
    </lineage>
</organism>
<dbReference type="AlphaFoldDB" id="A0A7R9EGK1"/>
<dbReference type="EMBL" id="OB795890">
    <property type="protein sequence ID" value="CAD7432821.1"/>
    <property type="molecule type" value="Genomic_DNA"/>
</dbReference>
<reference evidence="1" key="1">
    <citation type="submission" date="2020-11" db="EMBL/GenBank/DDBJ databases">
        <authorList>
            <person name="Tran Van P."/>
        </authorList>
    </citation>
    <scope>NUCLEOTIDE SEQUENCE</scope>
</reference>
<dbReference type="SUPFAM" id="SSF48576">
    <property type="entry name" value="Terpenoid synthases"/>
    <property type="match status" value="1"/>
</dbReference>
<dbReference type="InterPro" id="IPR008949">
    <property type="entry name" value="Isoprenoid_synthase_dom_sf"/>
</dbReference>
<proteinExistence type="predicted"/>
<sequence length="153" mass="18137">MDECDRLVNPIDVRMRIPQSHIYFTETSALKTYNNSAVLSRHMSSMRTRHPDSLPEYQTVDPYNLLEDDLKDVYDDIRDELRRNTALPELQSIATYYFDGQGKALRPMVAILMARAINYHLYKESRHDMPMREGCVFDQRVKRIVCVLKYRHH</sequence>
<accession>A0A7R9EGK1</accession>
<dbReference type="Gene3D" id="1.10.600.10">
    <property type="entry name" value="Farnesyl Diphosphate Synthase"/>
    <property type="match status" value="1"/>
</dbReference>
<gene>
    <name evidence="1" type="ORF">TMSB3V08_LOCUS9518</name>
</gene>
<protein>
    <submittedName>
        <fullName evidence="1">Uncharacterized protein</fullName>
    </submittedName>
</protein>
<evidence type="ECO:0000313" key="1">
    <source>
        <dbReference type="EMBL" id="CAD7432821.1"/>
    </source>
</evidence>